<comment type="caution">
    <text evidence="1">The sequence shown here is derived from an EMBL/GenBank/DDBJ whole genome shotgun (WGS) entry which is preliminary data.</text>
</comment>
<protein>
    <submittedName>
        <fullName evidence="1">Alpha,alpha-trehalose-phosphate synthase [UDP-forming] 1</fullName>
    </submittedName>
</protein>
<dbReference type="Gene3D" id="3.40.50.2000">
    <property type="entry name" value="Glycogen Phosphorylase B"/>
    <property type="match status" value="1"/>
</dbReference>
<name>A0ABR2N2Z0_9ASPA</name>
<accession>A0ABR2N2Z0</accession>
<reference evidence="1 2" key="1">
    <citation type="journal article" date="2022" name="Nat. Plants">
        <title>Genomes of leafy and leafless Platanthera orchids illuminate the evolution of mycoheterotrophy.</title>
        <authorList>
            <person name="Li M.H."/>
            <person name="Liu K.W."/>
            <person name="Li Z."/>
            <person name="Lu H.C."/>
            <person name="Ye Q.L."/>
            <person name="Zhang D."/>
            <person name="Wang J.Y."/>
            <person name="Li Y.F."/>
            <person name="Zhong Z.M."/>
            <person name="Liu X."/>
            <person name="Yu X."/>
            <person name="Liu D.K."/>
            <person name="Tu X.D."/>
            <person name="Liu B."/>
            <person name="Hao Y."/>
            <person name="Liao X.Y."/>
            <person name="Jiang Y.T."/>
            <person name="Sun W.H."/>
            <person name="Chen J."/>
            <person name="Chen Y.Q."/>
            <person name="Ai Y."/>
            <person name="Zhai J.W."/>
            <person name="Wu S.S."/>
            <person name="Zhou Z."/>
            <person name="Hsiao Y.Y."/>
            <person name="Wu W.L."/>
            <person name="Chen Y.Y."/>
            <person name="Lin Y.F."/>
            <person name="Hsu J.L."/>
            <person name="Li C.Y."/>
            <person name="Wang Z.W."/>
            <person name="Zhao X."/>
            <person name="Zhong W.Y."/>
            <person name="Ma X.K."/>
            <person name="Ma L."/>
            <person name="Huang J."/>
            <person name="Chen G.Z."/>
            <person name="Huang M.Z."/>
            <person name="Huang L."/>
            <person name="Peng D.H."/>
            <person name="Luo Y.B."/>
            <person name="Zou S.Q."/>
            <person name="Chen S.P."/>
            <person name="Lan S."/>
            <person name="Tsai W.C."/>
            <person name="Van de Peer Y."/>
            <person name="Liu Z.J."/>
        </authorList>
    </citation>
    <scope>NUCLEOTIDE SEQUENCE [LARGE SCALE GENOMIC DNA]</scope>
    <source>
        <strain evidence="1">Lor288</strain>
    </source>
</reference>
<keyword evidence="2" id="KW-1185">Reference proteome</keyword>
<sequence length="123" mass="13210">MQLTAVEIAVAVRLRYSWRMKMGLGEAHEGGVVEASPISSRTLRDGFGASEGKPLKQRLLVVANRLPVSAFRHGEDSWSLEISAGGLVSALLGMKDVDAKRIGWACVNVPNVVGQKALRKTLA</sequence>
<evidence type="ECO:0000313" key="1">
    <source>
        <dbReference type="EMBL" id="KAK8970548.1"/>
    </source>
</evidence>
<evidence type="ECO:0000313" key="2">
    <source>
        <dbReference type="Proteomes" id="UP001412067"/>
    </source>
</evidence>
<proteinExistence type="predicted"/>
<dbReference type="EMBL" id="JBBWWR010000002">
    <property type="protein sequence ID" value="KAK8970548.1"/>
    <property type="molecule type" value="Genomic_DNA"/>
</dbReference>
<gene>
    <name evidence="1" type="primary">TPS1</name>
    <name evidence="1" type="ORF">KSP40_PGU010731</name>
</gene>
<organism evidence="1 2">
    <name type="scientific">Platanthera guangdongensis</name>
    <dbReference type="NCBI Taxonomy" id="2320717"/>
    <lineage>
        <taxon>Eukaryota</taxon>
        <taxon>Viridiplantae</taxon>
        <taxon>Streptophyta</taxon>
        <taxon>Embryophyta</taxon>
        <taxon>Tracheophyta</taxon>
        <taxon>Spermatophyta</taxon>
        <taxon>Magnoliopsida</taxon>
        <taxon>Liliopsida</taxon>
        <taxon>Asparagales</taxon>
        <taxon>Orchidaceae</taxon>
        <taxon>Orchidoideae</taxon>
        <taxon>Orchideae</taxon>
        <taxon>Orchidinae</taxon>
        <taxon>Platanthera</taxon>
    </lineage>
</organism>
<dbReference type="Proteomes" id="UP001412067">
    <property type="component" value="Unassembled WGS sequence"/>
</dbReference>